<evidence type="ECO:0008006" key="4">
    <source>
        <dbReference type="Google" id="ProtNLM"/>
    </source>
</evidence>
<keyword evidence="3" id="KW-1185">Reference proteome</keyword>
<feature type="transmembrane region" description="Helical" evidence="1">
    <location>
        <begin position="97"/>
        <end position="116"/>
    </location>
</feature>
<dbReference type="EMBL" id="JAAVJS010000001">
    <property type="protein sequence ID" value="NJX14042.1"/>
    <property type="molecule type" value="Genomic_DNA"/>
</dbReference>
<feature type="transmembrane region" description="Helical" evidence="1">
    <location>
        <begin position="275"/>
        <end position="293"/>
    </location>
</feature>
<accession>A0ABX1D6Q4</accession>
<feature type="transmembrane region" description="Helical" evidence="1">
    <location>
        <begin position="150"/>
        <end position="177"/>
    </location>
</feature>
<dbReference type="RefSeq" id="WP_167916296.1">
    <property type="nucleotide sequence ID" value="NZ_JAAVJS010000001.1"/>
</dbReference>
<proteinExistence type="predicted"/>
<evidence type="ECO:0000313" key="3">
    <source>
        <dbReference type="Proteomes" id="UP000760545"/>
    </source>
</evidence>
<feature type="transmembrane region" description="Helical" evidence="1">
    <location>
        <begin position="189"/>
        <end position="207"/>
    </location>
</feature>
<evidence type="ECO:0000313" key="2">
    <source>
        <dbReference type="EMBL" id="NJX14042.1"/>
    </source>
</evidence>
<keyword evidence="1" id="KW-1133">Transmembrane helix</keyword>
<dbReference type="Proteomes" id="UP000760545">
    <property type="component" value="Unassembled WGS sequence"/>
</dbReference>
<keyword evidence="1" id="KW-0812">Transmembrane</keyword>
<comment type="caution">
    <text evidence="2">The sequence shown here is derived from an EMBL/GenBank/DDBJ whole genome shotgun (WGS) entry which is preliminary data.</text>
</comment>
<protein>
    <recommendedName>
        <fullName evidence="4">Glycosyltransferase RgtA/B/C/D-like domain-containing protein</fullName>
    </recommendedName>
</protein>
<reference evidence="2 3" key="1">
    <citation type="submission" date="2020-03" db="EMBL/GenBank/DDBJ databases">
        <title>Tamlana sp. nov, isolated from XXX.</title>
        <authorList>
            <person name="Cao W.R."/>
        </authorList>
    </citation>
    <scope>NUCLEOTIDE SEQUENCE [LARGE SCALE GENOMIC DNA]</scope>
    <source>
        <strain evidence="2 3">HST1-43</strain>
    </source>
</reference>
<keyword evidence="1" id="KW-0472">Membrane</keyword>
<name>A0ABX1D6Q4_9FLAO</name>
<sequence>MKVSYFKISFLLISLLGLLIAYSGYYFLPTRFFNDTNLLINDPWNEIGFKGSYPLTILFYNITGLKHLSFPLIGALQFIVLILLVRKIGISKRFHVLSVKNVLVYFFILVTAIYLAMPTKEFITFCFTGLLVLFFKCRKLSYRKTIVVSIITLLLFAYFFREYYFLVVLTALFLFFINKIKLKSQRMGNLVFGLLFVIFLSLSHGVIKGVFISQNTRESHNEWRARIGDTDSNSAIISPIKTDTWYGESFGILYGFFTVNLPLNSIFRHILSPQIVVFGIWQLILFVIIYKRYGNCLNNGKKENYELWLFYFLISYFIVQGVFEPDLGSAIRHKAGIFPLIYYLMYYEEFRKELS</sequence>
<gene>
    <name evidence="2" type="ORF">HC176_00895</name>
</gene>
<organism evidence="2 3">
    <name type="scientific">Tamlana crocina</name>
    <dbReference type="NCBI Taxonomy" id="393006"/>
    <lineage>
        <taxon>Bacteria</taxon>
        <taxon>Pseudomonadati</taxon>
        <taxon>Bacteroidota</taxon>
        <taxon>Flavobacteriia</taxon>
        <taxon>Flavobacteriales</taxon>
        <taxon>Flavobacteriaceae</taxon>
        <taxon>Tamlana</taxon>
    </lineage>
</organism>
<evidence type="ECO:0000256" key="1">
    <source>
        <dbReference type="SAM" id="Phobius"/>
    </source>
</evidence>
<feature type="transmembrane region" description="Helical" evidence="1">
    <location>
        <begin position="305"/>
        <end position="323"/>
    </location>
</feature>
<feature type="transmembrane region" description="Helical" evidence="1">
    <location>
        <begin position="68"/>
        <end position="85"/>
    </location>
</feature>